<keyword evidence="9" id="KW-0378">Hydrolase</keyword>
<evidence type="ECO:0000256" key="13">
    <source>
        <dbReference type="SAM" id="MobiDB-lite"/>
    </source>
</evidence>
<dbReference type="OMA" id="VEQNEMR"/>
<reference evidence="15 16" key="1">
    <citation type="journal article" date="2012" name="Genome Biol.">
        <title>Genome and low-iron response of an oceanic diatom adapted to chronic iron limitation.</title>
        <authorList>
            <person name="Lommer M."/>
            <person name="Specht M."/>
            <person name="Roy A.S."/>
            <person name="Kraemer L."/>
            <person name="Andreson R."/>
            <person name="Gutowska M.A."/>
            <person name="Wolf J."/>
            <person name="Bergner S.V."/>
            <person name="Schilhabel M.B."/>
            <person name="Klostermeier U.C."/>
            <person name="Beiko R.G."/>
            <person name="Rosenstiel P."/>
            <person name="Hippler M."/>
            <person name="Laroche J."/>
        </authorList>
    </citation>
    <scope>NUCLEOTIDE SEQUENCE [LARGE SCALE GENOMIC DNA]</scope>
    <source>
        <strain evidence="15 16">CCMP1005</strain>
    </source>
</reference>
<feature type="region of interest" description="Disordered" evidence="13">
    <location>
        <begin position="311"/>
        <end position="342"/>
    </location>
</feature>
<accession>K0RC45</accession>
<keyword evidence="6" id="KW-0645">Protease</keyword>
<keyword evidence="16" id="KW-1185">Reference proteome</keyword>
<dbReference type="PANTHER" id="PTHR10410">
    <property type="entry name" value="EUKARYOTIC TRANSLATION INITIATION FACTOR 3 -RELATED"/>
    <property type="match status" value="1"/>
</dbReference>
<keyword evidence="8" id="KW-0736">Signalosome</keyword>
<comment type="caution">
    <text evidence="15">The sequence shown here is derived from an EMBL/GenBank/DDBJ whole genome shotgun (WGS) entry which is preliminary data.</text>
</comment>
<evidence type="ECO:0000256" key="4">
    <source>
        <dbReference type="ARBA" id="ARBA00014880"/>
    </source>
</evidence>
<keyword evidence="10" id="KW-0862">Zinc</keyword>
<dbReference type="AlphaFoldDB" id="K0RC45"/>
<evidence type="ECO:0000259" key="14">
    <source>
        <dbReference type="PROSITE" id="PS50249"/>
    </source>
</evidence>
<keyword evidence="12" id="KW-0539">Nucleus</keyword>
<evidence type="ECO:0000256" key="10">
    <source>
        <dbReference type="ARBA" id="ARBA00022833"/>
    </source>
</evidence>
<dbReference type="eggNOG" id="KOG1554">
    <property type="taxonomic scope" value="Eukaryota"/>
</dbReference>
<dbReference type="SUPFAM" id="SSF102712">
    <property type="entry name" value="JAB1/MPN domain"/>
    <property type="match status" value="1"/>
</dbReference>
<dbReference type="InterPro" id="IPR000555">
    <property type="entry name" value="JAMM/MPN+_dom"/>
</dbReference>
<protein>
    <recommendedName>
        <fullName evidence="4">COP9 signalosome complex subunit 5</fullName>
    </recommendedName>
</protein>
<dbReference type="GO" id="GO:0008237">
    <property type="term" value="F:metallopeptidase activity"/>
    <property type="evidence" value="ECO:0007669"/>
    <property type="project" value="UniProtKB-KW"/>
</dbReference>
<keyword evidence="5" id="KW-0963">Cytoplasm</keyword>
<evidence type="ECO:0000256" key="1">
    <source>
        <dbReference type="ARBA" id="ARBA00004123"/>
    </source>
</evidence>
<evidence type="ECO:0000256" key="2">
    <source>
        <dbReference type="ARBA" id="ARBA00004496"/>
    </source>
</evidence>
<dbReference type="InterPro" id="IPR037518">
    <property type="entry name" value="MPN"/>
</dbReference>
<comment type="subcellular location">
    <subcellularLocation>
        <location evidence="2">Cytoplasm</location>
    </subcellularLocation>
    <subcellularLocation>
        <location evidence="1">Nucleus</location>
    </subcellularLocation>
</comment>
<evidence type="ECO:0000256" key="6">
    <source>
        <dbReference type="ARBA" id="ARBA00022670"/>
    </source>
</evidence>
<evidence type="ECO:0000313" key="15">
    <source>
        <dbReference type="EMBL" id="EJK49849.1"/>
    </source>
</evidence>
<dbReference type="GO" id="GO:0005737">
    <property type="term" value="C:cytoplasm"/>
    <property type="evidence" value="ECO:0007669"/>
    <property type="project" value="UniProtKB-SubCell"/>
</dbReference>
<evidence type="ECO:0000256" key="8">
    <source>
        <dbReference type="ARBA" id="ARBA00022790"/>
    </source>
</evidence>
<sequence length="371" mass="40668">MATSAEQPNAADARYTFDEEKLAALRSSCPWKDDPRYFKNVAISPSAVMKMMTHCHSGVEKGIKKGGNPIEVMGLIHGRPDPTTPQTLIVTDVFPLPIEGFETRVVADDGDVVNHMIALGESLESTRKEKFMGWYHSHPFEVGQYSNCYMSQTDMSTQIQWQRSEDPHGNPFLAIVLDPLRSLVKGNPELKAFRAYPPEWTNPIANQCPDGSIINEEKLRLEKFGSCWPSYYELDVEYYMSGGARNVLANLTQNFLWMRTLGSTPMCETEARSMYPDRVEKVAERLARYQPSGGGGGGGDVPSALIGASSRMAGGARSGAPKSAAGDGKPGDMKDDEDSELTKACQAVVEIATEKLVGNIGQLSKKELFTA</sequence>
<dbReference type="InterPro" id="IPR050242">
    <property type="entry name" value="JAMM_MPN+_peptidase_M67A"/>
</dbReference>
<dbReference type="Pfam" id="PF01398">
    <property type="entry name" value="JAB"/>
    <property type="match status" value="1"/>
</dbReference>
<evidence type="ECO:0000256" key="7">
    <source>
        <dbReference type="ARBA" id="ARBA00022723"/>
    </source>
</evidence>
<dbReference type="OrthoDB" id="10266268at2759"/>
<evidence type="ECO:0000256" key="9">
    <source>
        <dbReference type="ARBA" id="ARBA00022801"/>
    </source>
</evidence>
<comment type="similarity">
    <text evidence="3">Belongs to the peptidase M67A family. CSN5 subfamily.</text>
</comment>
<name>K0RC45_THAOC</name>
<dbReference type="EMBL" id="AGNL01044387">
    <property type="protein sequence ID" value="EJK49849.1"/>
    <property type="molecule type" value="Genomic_DNA"/>
</dbReference>
<dbReference type="Proteomes" id="UP000266841">
    <property type="component" value="Unassembled WGS sequence"/>
</dbReference>
<evidence type="ECO:0000256" key="3">
    <source>
        <dbReference type="ARBA" id="ARBA00006008"/>
    </source>
</evidence>
<proteinExistence type="inferred from homology"/>
<dbReference type="Gene3D" id="3.40.140.10">
    <property type="entry name" value="Cytidine Deaminase, domain 2"/>
    <property type="match status" value="1"/>
</dbReference>
<dbReference type="FunFam" id="3.40.140.10:FF:000203">
    <property type="entry name" value="COP9 signalosome complex subunit 5"/>
    <property type="match status" value="1"/>
</dbReference>
<dbReference type="GO" id="GO:0046872">
    <property type="term" value="F:metal ion binding"/>
    <property type="evidence" value="ECO:0007669"/>
    <property type="project" value="UniProtKB-KW"/>
</dbReference>
<dbReference type="GO" id="GO:0008180">
    <property type="term" value="C:COP9 signalosome"/>
    <property type="evidence" value="ECO:0007669"/>
    <property type="project" value="UniProtKB-KW"/>
</dbReference>
<evidence type="ECO:0000313" key="16">
    <source>
        <dbReference type="Proteomes" id="UP000266841"/>
    </source>
</evidence>
<evidence type="ECO:0000256" key="12">
    <source>
        <dbReference type="ARBA" id="ARBA00023242"/>
    </source>
</evidence>
<dbReference type="PROSITE" id="PS50249">
    <property type="entry name" value="MPN"/>
    <property type="match status" value="1"/>
</dbReference>
<evidence type="ECO:0000256" key="5">
    <source>
        <dbReference type="ARBA" id="ARBA00022490"/>
    </source>
</evidence>
<organism evidence="15 16">
    <name type="scientific">Thalassiosira oceanica</name>
    <name type="common">Marine diatom</name>
    <dbReference type="NCBI Taxonomy" id="159749"/>
    <lineage>
        <taxon>Eukaryota</taxon>
        <taxon>Sar</taxon>
        <taxon>Stramenopiles</taxon>
        <taxon>Ochrophyta</taxon>
        <taxon>Bacillariophyta</taxon>
        <taxon>Coscinodiscophyceae</taxon>
        <taxon>Thalassiosirophycidae</taxon>
        <taxon>Thalassiosirales</taxon>
        <taxon>Thalassiosiraceae</taxon>
        <taxon>Thalassiosira</taxon>
    </lineage>
</organism>
<dbReference type="SMART" id="SM00232">
    <property type="entry name" value="JAB_MPN"/>
    <property type="match status" value="1"/>
</dbReference>
<evidence type="ECO:0000256" key="11">
    <source>
        <dbReference type="ARBA" id="ARBA00023049"/>
    </source>
</evidence>
<keyword evidence="7" id="KW-0479">Metal-binding</keyword>
<dbReference type="GO" id="GO:0006508">
    <property type="term" value="P:proteolysis"/>
    <property type="evidence" value="ECO:0007669"/>
    <property type="project" value="UniProtKB-KW"/>
</dbReference>
<keyword evidence="11" id="KW-0482">Metalloprotease</keyword>
<gene>
    <name evidence="15" type="ORF">THAOC_31232</name>
</gene>
<feature type="domain" description="MPN" evidence="14">
    <location>
        <begin position="41"/>
        <end position="199"/>
    </location>
</feature>